<evidence type="ECO:0000313" key="3">
    <source>
        <dbReference type="EMBL" id="TRY64066.1"/>
    </source>
</evidence>
<gene>
    <name evidence="3" type="ORF">TCAL_08294</name>
</gene>
<reference evidence="3 4" key="1">
    <citation type="journal article" date="2018" name="Nat. Ecol. Evol.">
        <title>Genomic signatures of mitonuclear coevolution across populations of Tigriopus californicus.</title>
        <authorList>
            <person name="Barreto F.S."/>
            <person name="Watson E.T."/>
            <person name="Lima T.G."/>
            <person name="Willett C.S."/>
            <person name="Edmands S."/>
            <person name="Li W."/>
            <person name="Burton R.S."/>
        </authorList>
    </citation>
    <scope>NUCLEOTIDE SEQUENCE [LARGE SCALE GENOMIC DNA]</scope>
    <source>
        <strain evidence="3 4">San Diego</strain>
    </source>
</reference>
<dbReference type="AlphaFoldDB" id="A0A553NF50"/>
<comment type="caution">
    <text evidence="3">The sequence shown here is derived from an EMBL/GenBank/DDBJ whole genome shotgun (WGS) entry which is preliminary data.</text>
</comment>
<proteinExistence type="predicted"/>
<keyword evidence="2" id="KW-0472">Membrane</keyword>
<keyword evidence="4" id="KW-1185">Reference proteome</keyword>
<evidence type="ECO:0000256" key="2">
    <source>
        <dbReference type="SAM" id="Phobius"/>
    </source>
</evidence>
<feature type="region of interest" description="Disordered" evidence="1">
    <location>
        <begin position="57"/>
        <end position="85"/>
    </location>
</feature>
<dbReference type="EMBL" id="VCGU01000458">
    <property type="protein sequence ID" value="TRY64066.1"/>
    <property type="molecule type" value="Genomic_DNA"/>
</dbReference>
<sequence>MGVCRKVVILFLIPVVLSFCTIYFEAQVNNGLKTFPSLVRQAVKDFQIRGKKYLKDLLNEPEGPSNDQDKPLPKPSGPKKTPSQGCCSRLKIEGTNSDDKFYQNIMGEYYIKKDLPFIKYEKIGKLSGSYPVYEHVFPNFVPTEEIPEPKKSYLYYYFNDHPQIQESVCPELGCWIISMYDPTPGNYWFGKKWYYILSNPVPKCPDNLTAKGSNVFRDTNDKVENNMRLTCLK</sequence>
<protein>
    <submittedName>
        <fullName evidence="3">Uncharacterized protein</fullName>
    </submittedName>
</protein>
<keyword evidence="2" id="KW-1133">Transmembrane helix</keyword>
<evidence type="ECO:0000313" key="4">
    <source>
        <dbReference type="Proteomes" id="UP000318571"/>
    </source>
</evidence>
<organism evidence="3 4">
    <name type="scientific">Tigriopus californicus</name>
    <name type="common">Marine copepod</name>
    <dbReference type="NCBI Taxonomy" id="6832"/>
    <lineage>
        <taxon>Eukaryota</taxon>
        <taxon>Metazoa</taxon>
        <taxon>Ecdysozoa</taxon>
        <taxon>Arthropoda</taxon>
        <taxon>Crustacea</taxon>
        <taxon>Multicrustacea</taxon>
        <taxon>Hexanauplia</taxon>
        <taxon>Copepoda</taxon>
        <taxon>Harpacticoida</taxon>
        <taxon>Harpacticidae</taxon>
        <taxon>Tigriopus</taxon>
    </lineage>
</organism>
<evidence type="ECO:0000256" key="1">
    <source>
        <dbReference type="SAM" id="MobiDB-lite"/>
    </source>
</evidence>
<accession>A0A553NF50</accession>
<dbReference type="Proteomes" id="UP000318571">
    <property type="component" value="Chromosome 10"/>
</dbReference>
<name>A0A553NF50_TIGCA</name>
<keyword evidence="2" id="KW-0812">Transmembrane</keyword>
<feature type="transmembrane region" description="Helical" evidence="2">
    <location>
        <begin position="7"/>
        <end position="24"/>
    </location>
</feature>